<name>A0A1Q3CRQ6_CEPFO</name>
<evidence type="ECO:0000256" key="1">
    <source>
        <dbReference type="ARBA" id="ARBA00010607"/>
    </source>
</evidence>
<evidence type="ECO:0000256" key="2">
    <source>
        <dbReference type="ARBA" id="ARBA00023157"/>
    </source>
</evidence>
<proteinExistence type="inferred from homology"/>
<feature type="disulfide bond" evidence="3">
    <location>
        <begin position="152"/>
        <end position="162"/>
    </location>
</feature>
<dbReference type="PROSITE" id="PS51367">
    <property type="entry name" value="THAUMATIN_2"/>
    <property type="match status" value="1"/>
</dbReference>
<reference evidence="6" key="1">
    <citation type="submission" date="2016-04" db="EMBL/GenBank/DDBJ databases">
        <title>Cephalotus genome sequencing.</title>
        <authorList>
            <person name="Fukushima K."/>
            <person name="Hasebe M."/>
            <person name="Fang X."/>
        </authorList>
    </citation>
    <scope>NUCLEOTIDE SEQUENCE [LARGE SCALE GENOMIC DNA]</scope>
    <source>
        <strain evidence="6">cv. St1</strain>
    </source>
</reference>
<keyword evidence="6" id="KW-1185">Reference proteome</keyword>
<dbReference type="Gene3D" id="2.60.110.10">
    <property type="entry name" value="Thaumatin"/>
    <property type="match status" value="1"/>
</dbReference>
<keyword evidence="4" id="KW-1133">Transmembrane helix</keyword>
<feature type="disulfide bond" evidence="3">
    <location>
        <begin position="78"/>
        <end position="83"/>
    </location>
</feature>
<evidence type="ECO:0000256" key="4">
    <source>
        <dbReference type="SAM" id="Phobius"/>
    </source>
</evidence>
<dbReference type="SMART" id="SM00205">
    <property type="entry name" value="THN"/>
    <property type="match status" value="1"/>
</dbReference>
<keyword evidence="4" id="KW-0812">Transmembrane</keyword>
<protein>
    <submittedName>
        <fullName evidence="5">Thaumatin domain-containing protein</fullName>
    </submittedName>
</protein>
<dbReference type="InterPro" id="IPR001938">
    <property type="entry name" value="Thaumatin"/>
</dbReference>
<comment type="caution">
    <text evidence="5">The sequence shown here is derived from an EMBL/GenBank/DDBJ whole genome shotgun (WGS) entry which is preliminary data.</text>
</comment>
<evidence type="ECO:0000313" key="5">
    <source>
        <dbReference type="EMBL" id="GAV82917.1"/>
    </source>
</evidence>
<feature type="transmembrane region" description="Helical" evidence="4">
    <location>
        <begin position="7"/>
        <end position="30"/>
    </location>
</feature>
<feature type="disulfide bond" evidence="3">
    <location>
        <begin position="176"/>
        <end position="186"/>
    </location>
</feature>
<dbReference type="OrthoDB" id="430315at2759"/>
<comment type="similarity">
    <text evidence="1">Belongs to the thaumatin family.</text>
</comment>
<feature type="disulfide bond" evidence="3">
    <location>
        <begin position="166"/>
        <end position="175"/>
    </location>
</feature>
<sequence>MSSLNNLTIFLSFILTAPYLVIIFIDAAIFNIQNNCSYTIWAAANPGGGRQLKTSQTWVINTDPNFRDKGRIWARTNCVNNVCESGDCGGVLYCVSNGATPETLAEYAFNQTQNLDFLDISLVDGFNVPMEFTPMNSECVGVKCTADINRLCPTELRDPGGCNNPCTVFQNDQFCCIGSRASPATCGPTAYSKFFKDACPNVYTYAYDDASSKFTCPTGTDYKFTMQVILHYVGMQS</sequence>
<accession>A0A1Q3CRQ6</accession>
<dbReference type="InParanoid" id="A0A1Q3CRQ6"/>
<keyword evidence="2 3" id="KW-1015">Disulfide bond</keyword>
<dbReference type="AlphaFoldDB" id="A0A1Q3CRQ6"/>
<feature type="disulfide bond" evidence="3">
    <location>
        <begin position="139"/>
        <end position="216"/>
    </location>
</feature>
<feature type="disulfide bond" evidence="3">
    <location>
        <begin position="88"/>
        <end position="94"/>
    </location>
</feature>
<gene>
    <name evidence="5" type="ORF">CFOL_v3_26368</name>
</gene>
<organism evidence="5 6">
    <name type="scientific">Cephalotus follicularis</name>
    <name type="common">Albany pitcher plant</name>
    <dbReference type="NCBI Taxonomy" id="3775"/>
    <lineage>
        <taxon>Eukaryota</taxon>
        <taxon>Viridiplantae</taxon>
        <taxon>Streptophyta</taxon>
        <taxon>Embryophyta</taxon>
        <taxon>Tracheophyta</taxon>
        <taxon>Spermatophyta</taxon>
        <taxon>Magnoliopsida</taxon>
        <taxon>eudicotyledons</taxon>
        <taxon>Gunneridae</taxon>
        <taxon>Pentapetalae</taxon>
        <taxon>rosids</taxon>
        <taxon>fabids</taxon>
        <taxon>Oxalidales</taxon>
        <taxon>Cephalotaceae</taxon>
        <taxon>Cephalotus</taxon>
    </lineage>
</organism>
<evidence type="ECO:0000313" key="6">
    <source>
        <dbReference type="Proteomes" id="UP000187406"/>
    </source>
</evidence>
<dbReference type="SUPFAM" id="SSF49870">
    <property type="entry name" value="Osmotin, thaumatin-like protein"/>
    <property type="match status" value="1"/>
</dbReference>
<evidence type="ECO:0000256" key="3">
    <source>
        <dbReference type="PIRSR" id="PIRSR002703-1"/>
    </source>
</evidence>
<dbReference type="STRING" id="3775.A0A1Q3CRQ6"/>
<keyword evidence="4" id="KW-0472">Membrane</keyword>
<dbReference type="Pfam" id="PF00314">
    <property type="entry name" value="Thaumatin"/>
    <property type="match status" value="1"/>
</dbReference>
<dbReference type="FunFam" id="2.60.110.10:FF:000003">
    <property type="entry name" value="Thaumatin I"/>
    <property type="match status" value="1"/>
</dbReference>
<dbReference type="PANTHER" id="PTHR31048">
    <property type="entry name" value="OS03G0233200 PROTEIN"/>
    <property type="match status" value="1"/>
</dbReference>
<dbReference type="InterPro" id="IPR037176">
    <property type="entry name" value="Osmotin/thaumatin-like_sf"/>
</dbReference>
<feature type="disulfide bond" evidence="3">
    <location>
        <begin position="144"/>
        <end position="199"/>
    </location>
</feature>
<dbReference type="PRINTS" id="PR00347">
    <property type="entry name" value="THAUMATIN"/>
</dbReference>
<dbReference type="Proteomes" id="UP000187406">
    <property type="component" value="Unassembled WGS sequence"/>
</dbReference>
<dbReference type="EMBL" id="BDDD01002752">
    <property type="protein sequence ID" value="GAV82917.1"/>
    <property type="molecule type" value="Genomic_DNA"/>
</dbReference>
<dbReference type="PIRSF" id="PIRSF002703">
    <property type="entry name" value="Thaumatin"/>
    <property type="match status" value="1"/>
</dbReference>